<dbReference type="InParanoid" id="V5FLE2"/>
<feature type="compositionally biased region" description="Low complexity" evidence="1">
    <location>
        <begin position="79"/>
        <end position="90"/>
    </location>
</feature>
<organism evidence="2 3">
    <name type="scientific">Byssochlamys spectabilis (strain No. 5 / NBRC 109023)</name>
    <name type="common">Paecilomyces variotii</name>
    <dbReference type="NCBI Taxonomy" id="1356009"/>
    <lineage>
        <taxon>Eukaryota</taxon>
        <taxon>Fungi</taxon>
        <taxon>Dikarya</taxon>
        <taxon>Ascomycota</taxon>
        <taxon>Pezizomycotina</taxon>
        <taxon>Eurotiomycetes</taxon>
        <taxon>Eurotiomycetidae</taxon>
        <taxon>Eurotiales</taxon>
        <taxon>Thermoascaceae</taxon>
        <taxon>Paecilomyces</taxon>
    </lineage>
</organism>
<gene>
    <name evidence="2" type="ORF">PVAR5_1246</name>
</gene>
<accession>V5FLE2</accession>
<feature type="region of interest" description="Disordered" evidence="1">
    <location>
        <begin position="79"/>
        <end position="120"/>
    </location>
</feature>
<evidence type="ECO:0000313" key="3">
    <source>
        <dbReference type="Proteomes" id="UP000018001"/>
    </source>
</evidence>
<comment type="caution">
    <text evidence="2">The sequence shown here is derived from an EMBL/GenBank/DDBJ whole genome shotgun (WGS) entry which is preliminary data.</text>
</comment>
<dbReference type="Proteomes" id="UP000018001">
    <property type="component" value="Unassembled WGS sequence"/>
</dbReference>
<name>V5FLE2_BYSSN</name>
<proteinExistence type="predicted"/>
<evidence type="ECO:0000313" key="2">
    <source>
        <dbReference type="EMBL" id="GAD92653.1"/>
    </source>
</evidence>
<evidence type="ECO:0000256" key="1">
    <source>
        <dbReference type="SAM" id="MobiDB-lite"/>
    </source>
</evidence>
<dbReference type="AlphaFoldDB" id="V5FLE2"/>
<protein>
    <submittedName>
        <fullName evidence="2">Uncharacterized protein</fullName>
    </submittedName>
</protein>
<dbReference type="EMBL" id="BAUL01000035">
    <property type="protein sequence ID" value="GAD92653.1"/>
    <property type="molecule type" value="Genomic_DNA"/>
</dbReference>
<dbReference type="HOGENOM" id="CLU_1722103_0_0_1"/>
<keyword evidence="3" id="KW-1185">Reference proteome</keyword>
<reference evidence="3" key="1">
    <citation type="journal article" date="2014" name="Genome Announc.">
        <title>Draft genome sequence of the formaldehyde-resistant fungus Byssochlamys spectabilis No. 5 (anamorph Paecilomyces variotii No. 5) (NBRC109023).</title>
        <authorList>
            <person name="Oka T."/>
            <person name="Ekino K."/>
            <person name="Fukuda K."/>
            <person name="Nomura Y."/>
        </authorList>
    </citation>
    <scope>NUCLEOTIDE SEQUENCE [LARGE SCALE GENOMIC DNA]</scope>
    <source>
        <strain evidence="3">No. 5 / NBRC 109023</strain>
    </source>
</reference>
<sequence>MFLTSNILAVTYEKMLEDDTGKTGKTAEIETPLLCQRGVKSIDIAGKKDAQKTEAVEHDRRILNEFSGCCGAHRGCSSGEGVAGAAAAAEPQKQSHSARDALPFDNTRFPARRRPSRDPLPPGCLGASVWRQSCAVFVADPLQTLWSLSPLA</sequence>